<dbReference type="InterPro" id="IPR032710">
    <property type="entry name" value="NTF2-like_dom_sf"/>
</dbReference>
<feature type="domain" description="Amidase" evidence="2">
    <location>
        <begin position="259"/>
        <end position="560"/>
    </location>
</feature>
<dbReference type="RefSeq" id="XP_005643580.1">
    <property type="nucleotide sequence ID" value="XM_005643523.1"/>
</dbReference>
<dbReference type="Gene3D" id="3.10.450.50">
    <property type="match status" value="1"/>
</dbReference>
<reference evidence="3 4" key="1">
    <citation type="journal article" date="2012" name="Genome Biol.">
        <title>The genome of the polar eukaryotic microalga coccomyxa subellipsoidea reveals traits of cold adaptation.</title>
        <authorList>
            <person name="Blanc G."/>
            <person name="Agarkova I."/>
            <person name="Grimwood J."/>
            <person name="Kuo A."/>
            <person name="Brueggeman A."/>
            <person name="Dunigan D."/>
            <person name="Gurnon J."/>
            <person name="Ladunga I."/>
            <person name="Lindquist E."/>
            <person name="Lucas S."/>
            <person name="Pangilinan J."/>
            <person name="Proschold T."/>
            <person name="Salamov A."/>
            <person name="Schmutz J."/>
            <person name="Weeks D."/>
            <person name="Yamada T."/>
            <person name="Claverie J.M."/>
            <person name="Grigoriev I."/>
            <person name="Van Etten J."/>
            <person name="Lomsadze A."/>
            <person name="Borodovsky M."/>
        </authorList>
    </citation>
    <scope>NUCLEOTIDE SEQUENCE [LARGE SCALE GENOMIC DNA]</scope>
    <source>
        <strain evidence="3 4">C-169</strain>
    </source>
</reference>
<proteinExistence type="predicted"/>
<dbReference type="InterPro" id="IPR036928">
    <property type="entry name" value="AS_sf"/>
</dbReference>
<dbReference type="PANTHER" id="PTHR42678">
    <property type="entry name" value="AMIDASE"/>
    <property type="match status" value="1"/>
</dbReference>
<evidence type="ECO:0000313" key="4">
    <source>
        <dbReference type="Proteomes" id="UP000007264"/>
    </source>
</evidence>
<keyword evidence="4" id="KW-1185">Reference proteome</keyword>
<dbReference type="Pfam" id="PF01425">
    <property type="entry name" value="Amidase"/>
    <property type="match status" value="1"/>
</dbReference>
<sequence>MAPAEVPVAVLPGTPSSFPIPAEKLIALAQKVFATNSGVEDPDLLADNFRFEFPVVSLAKKDFVKAVSGFNLKDAFPNMESHPYDWRVDKYEPNRVWWTVRNTATHTGPLRFFGATYKPTGKVVLGAPECLSYTFNEEGKVTSFTGGYIMDRRVGNTNKLGAMFGILSAIGAPVPSPGSPLFFVRLATNAVRSLISGSHAGYTNGDSFTLASNYTTNAVTVAGVGSLCQSGTPVFPAVEATISTVHKAFVDGKVTCSQLVQAYVQRIQAYDKATGLSAVRVLNPDLEKEAAAKDQQLHQARQAGSNGLPGGLFCVPVLVKDNFDTVSMAATAGSAALLDNFASKDAQQVARLKAAGAIVLGKGNMGEWAFSPIFSISSVAGVVRNPYDLDRTPAGSSGGPAAGVAASFALVGLGTDTGNSVRGPASHTALVGMRPTLGLTSRAGIVPLDNSSDISGPLARSVEDVARMLEALAGPDPQDPLTLTNRLVTANRTANYTRFLARDGLQASAALALSSYGLLPGARVGVLRQVINTDINDTEVMQLFQDALTLMSDHGATIVEDFKIAGNSLGGYDWDGRSGQWWTGSTASGHWEDINCGAHFKSDLNWYLRTAGTRFRSIQEIADAGLYHPTINSSLSARAAVSYTPADYPTDELRAAGFVCGCGDYFDNPCRAEFRKRLVESMNNANLDVIVYPTWTNPPRLIGDFFSPDGNDSPQVAPPTGAPAITVPMGFVHRSGRSALPAGLQMLARPWDEGRLLRVAFAYEQATLHRRPPPIFPECSGGGGGGSGGTVGSGGSANPPAPDVSVRSLSGR</sequence>
<dbReference type="Proteomes" id="UP000007264">
    <property type="component" value="Unassembled WGS sequence"/>
</dbReference>
<organism evidence="3 4">
    <name type="scientific">Coccomyxa subellipsoidea (strain C-169)</name>
    <name type="common">Green microalga</name>
    <dbReference type="NCBI Taxonomy" id="574566"/>
    <lineage>
        <taxon>Eukaryota</taxon>
        <taxon>Viridiplantae</taxon>
        <taxon>Chlorophyta</taxon>
        <taxon>core chlorophytes</taxon>
        <taxon>Trebouxiophyceae</taxon>
        <taxon>Trebouxiophyceae incertae sedis</taxon>
        <taxon>Coccomyxaceae</taxon>
        <taxon>Coccomyxa</taxon>
        <taxon>Coccomyxa subellipsoidea</taxon>
    </lineage>
</organism>
<dbReference type="OrthoDB" id="566138at2759"/>
<dbReference type="InterPro" id="IPR023631">
    <property type="entry name" value="Amidase_dom"/>
</dbReference>
<dbReference type="SUPFAM" id="SSF75304">
    <property type="entry name" value="Amidase signature (AS) enzymes"/>
    <property type="match status" value="1"/>
</dbReference>
<gene>
    <name evidence="3" type="ORF">COCSUDRAFT_44823</name>
</gene>
<dbReference type="Gene3D" id="3.90.1300.10">
    <property type="entry name" value="Amidase signature (AS) domain"/>
    <property type="match status" value="1"/>
</dbReference>
<protein>
    <submittedName>
        <fullName evidence="3">Amidase signature enzyme</fullName>
    </submittedName>
</protein>
<dbReference type="SUPFAM" id="SSF54427">
    <property type="entry name" value="NTF2-like"/>
    <property type="match status" value="1"/>
</dbReference>
<feature type="region of interest" description="Disordered" evidence="1">
    <location>
        <begin position="772"/>
        <end position="812"/>
    </location>
</feature>
<evidence type="ECO:0000313" key="3">
    <source>
        <dbReference type="EMBL" id="EIE19036.1"/>
    </source>
</evidence>
<feature type="compositionally biased region" description="Gly residues" evidence="1">
    <location>
        <begin position="780"/>
        <end position="795"/>
    </location>
</feature>
<evidence type="ECO:0000259" key="2">
    <source>
        <dbReference type="Pfam" id="PF01425"/>
    </source>
</evidence>
<dbReference type="GeneID" id="17037209"/>
<dbReference type="AlphaFoldDB" id="I0YKW7"/>
<dbReference type="PANTHER" id="PTHR42678:SF34">
    <property type="entry name" value="OS04G0183300 PROTEIN"/>
    <property type="match status" value="1"/>
</dbReference>
<comment type="caution">
    <text evidence="3">The sequence shown here is derived from an EMBL/GenBank/DDBJ whole genome shotgun (WGS) entry which is preliminary data.</text>
</comment>
<name>I0YKW7_COCSC</name>
<dbReference type="EMBL" id="AGSI01000020">
    <property type="protein sequence ID" value="EIE19036.1"/>
    <property type="molecule type" value="Genomic_DNA"/>
</dbReference>
<accession>I0YKW7</accession>
<dbReference type="eggNOG" id="KOG1211">
    <property type="taxonomic scope" value="Eukaryota"/>
</dbReference>
<dbReference type="STRING" id="574566.I0YKW7"/>
<dbReference type="KEGG" id="csl:COCSUDRAFT_44823"/>
<evidence type="ECO:0000256" key="1">
    <source>
        <dbReference type="SAM" id="MobiDB-lite"/>
    </source>
</evidence>